<comment type="caution">
    <text evidence="1">The sequence shown here is derived from an EMBL/GenBank/DDBJ whole genome shotgun (WGS) entry which is preliminary data.</text>
</comment>
<evidence type="ECO:0000313" key="1">
    <source>
        <dbReference type="EMBL" id="KAJ7102515.1"/>
    </source>
</evidence>
<protein>
    <submittedName>
        <fullName evidence="1">Uncharacterized protein</fullName>
    </submittedName>
</protein>
<dbReference type="Proteomes" id="UP001222325">
    <property type="component" value="Unassembled WGS sequence"/>
</dbReference>
<accession>A0AAD6XTR0</accession>
<keyword evidence="2" id="KW-1185">Reference proteome</keyword>
<proteinExistence type="predicted"/>
<organism evidence="1 2">
    <name type="scientific">Mycena belliarum</name>
    <dbReference type="NCBI Taxonomy" id="1033014"/>
    <lineage>
        <taxon>Eukaryota</taxon>
        <taxon>Fungi</taxon>
        <taxon>Dikarya</taxon>
        <taxon>Basidiomycota</taxon>
        <taxon>Agaricomycotina</taxon>
        <taxon>Agaricomycetes</taxon>
        <taxon>Agaricomycetidae</taxon>
        <taxon>Agaricales</taxon>
        <taxon>Marasmiineae</taxon>
        <taxon>Mycenaceae</taxon>
        <taxon>Mycena</taxon>
    </lineage>
</organism>
<evidence type="ECO:0000313" key="2">
    <source>
        <dbReference type="Proteomes" id="UP001222325"/>
    </source>
</evidence>
<dbReference type="InterPro" id="IPR011009">
    <property type="entry name" value="Kinase-like_dom_sf"/>
</dbReference>
<dbReference type="SUPFAM" id="SSF56112">
    <property type="entry name" value="Protein kinase-like (PK-like)"/>
    <property type="match status" value="1"/>
</dbReference>
<reference evidence="1" key="1">
    <citation type="submission" date="2023-03" db="EMBL/GenBank/DDBJ databases">
        <title>Massive genome expansion in bonnet fungi (Mycena s.s.) driven by repeated elements and novel gene families across ecological guilds.</title>
        <authorList>
            <consortium name="Lawrence Berkeley National Laboratory"/>
            <person name="Harder C.B."/>
            <person name="Miyauchi S."/>
            <person name="Viragh M."/>
            <person name="Kuo A."/>
            <person name="Thoen E."/>
            <person name="Andreopoulos B."/>
            <person name="Lu D."/>
            <person name="Skrede I."/>
            <person name="Drula E."/>
            <person name="Henrissat B."/>
            <person name="Morin E."/>
            <person name="Kohler A."/>
            <person name="Barry K."/>
            <person name="LaButti K."/>
            <person name="Morin E."/>
            <person name="Salamov A."/>
            <person name="Lipzen A."/>
            <person name="Mereny Z."/>
            <person name="Hegedus B."/>
            <person name="Baldrian P."/>
            <person name="Stursova M."/>
            <person name="Weitz H."/>
            <person name="Taylor A."/>
            <person name="Grigoriev I.V."/>
            <person name="Nagy L.G."/>
            <person name="Martin F."/>
            <person name="Kauserud H."/>
        </authorList>
    </citation>
    <scope>NUCLEOTIDE SEQUENCE</scope>
    <source>
        <strain evidence="1">CBHHK173m</strain>
    </source>
</reference>
<sequence>MMQTYQNKYDRRAALIDVLDRFLPARPELGDIGDYTNDGQLAVTVLNSPFLYYLQVVKNEVTETSAEPNVEVTRHYIEQCRRCHNAGLGQHCNFPAVLLCQLGPYLMVSIAVFTDIPIVEQVAFIPLHAHSTNLMQAQAGARVIAALRRACSSLLERYPGLATDKQLQAEFPFPRSFEYNNATVSFTYTTALEDKRVYRALVDETKAPIIVKYTLRYSEAAHSLASSLGFAPTLLSIGRVEEWWMVVMEDVSKDYTTLAVVKSQGRDAHGIPGAVKQALQRLHQARYVHGDVRDINVLVRKSDRPSVDRPQFFLIDWDWAGLVGEAVYPIALNPEVLRPDGAVAGAIIQMAHDEGMADSLLHYTGWV</sequence>
<name>A0AAD6XTR0_9AGAR</name>
<dbReference type="AlphaFoldDB" id="A0AAD6XTR0"/>
<gene>
    <name evidence="1" type="ORF">B0H15DRAFT_814989</name>
</gene>
<dbReference type="EMBL" id="JARJCN010000003">
    <property type="protein sequence ID" value="KAJ7102515.1"/>
    <property type="molecule type" value="Genomic_DNA"/>
</dbReference>